<comment type="caution">
    <text evidence="3">The sequence shown here is derived from an EMBL/GenBank/DDBJ whole genome shotgun (WGS) entry which is preliminary data.</text>
</comment>
<evidence type="ECO:0000313" key="4">
    <source>
        <dbReference type="Proteomes" id="UP000242525"/>
    </source>
</evidence>
<dbReference type="PANTHER" id="PTHR12475:SF4">
    <property type="entry name" value="PROTEIN THEM6"/>
    <property type="match status" value="1"/>
</dbReference>
<evidence type="ECO:0008006" key="5">
    <source>
        <dbReference type="Google" id="ProtNLM"/>
    </source>
</evidence>
<feature type="region of interest" description="Disordered" evidence="2">
    <location>
        <begin position="51"/>
        <end position="74"/>
    </location>
</feature>
<gene>
    <name evidence="3" type="ORF">BN980_GECA01s08480g</name>
</gene>
<evidence type="ECO:0000256" key="1">
    <source>
        <dbReference type="ARBA" id="ARBA00038476"/>
    </source>
</evidence>
<dbReference type="InterPro" id="IPR029069">
    <property type="entry name" value="HotDog_dom_sf"/>
</dbReference>
<proteinExistence type="inferred from homology"/>
<keyword evidence="4" id="KW-1185">Reference proteome</keyword>
<dbReference type="CDD" id="cd00586">
    <property type="entry name" value="4HBT"/>
    <property type="match status" value="1"/>
</dbReference>
<dbReference type="PANTHER" id="PTHR12475">
    <property type="match status" value="1"/>
</dbReference>
<name>A0A0J9X396_GEOCN</name>
<dbReference type="Gene3D" id="3.10.129.10">
    <property type="entry name" value="Hotdog Thioesterase"/>
    <property type="match status" value="1"/>
</dbReference>
<reference evidence="3" key="1">
    <citation type="submission" date="2014-03" db="EMBL/GenBank/DDBJ databases">
        <authorList>
            <person name="Casaregola S."/>
        </authorList>
    </citation>
    <scope>NUCLEOTIDE SEQUENCE [LARGE SCALE GENOMIC DNA]</scope>
    <source>
        <strain evidence="3">CLIB 918</strain>
    </source>
</reference>
<dbReference type="EMBL" id="CCBN010000001">
    <property type="protein sequence ID" value="CDO51573.1"/>
    <property type="molecule type" value="Genomic_DNA"/>
</dbReference>
<comment type="similarity">
    <text evidence="1">Belongs to the lcsJ thioesterase family.</text>
</comment>
<sequence length="257" mass="29423">MSGYYTTIFKYLVAAILLFGNPKCLPFSWTIRFYYMVVRYMVIPTLLQGKKDKKKPQPSETADNEPSAAKPSVPASITEKDELKLFRSSTWSSFANLLEIDANLHKSNSTYFTDLDLARTKLLLPLFRDFFVGHRLEMGRFPYVPLGSVMTVFRREIGPLQRYTVRSRVLGWDNKWLFVLSRFEIGSPSRDNANAQLAAVALSKYVFKDGRKTIAPEDAIHRANLDVSPAVLQRGRMDFEHAKSFLQSEAVMDLPMY</sequence>
<evidence type="ECO:0000256" key="2">
    <source>
        <dbReference type="SAM" id="MobiDB-lite"/>
    </source>
</evidence>
<organism evidence="3 4">
    <name type="scientific">Geotrichum candidum</name>
    <name type="common">Oospora lactis</name>
    <name type="synonym">Dipodascus geotrichum</name>
    <dbReference type="NCBI Taxonomy" id="1173061"/>
    <lineage>
        <taxon>Eukaryota</taxon>
        <taxon>Fungi</taxon>
        <taxon>Dikarya</taxon>
        <taxon>Ascomycota</taxon>
        <taxon>Saccharomycotina</taxon>
        <taxon>Dipodascomycetes</taxon>
        <taxon>Dipodascales</taxon>
        <taxon>Dipodascaceae</taxon>
        <taxon>Geotrichum</taxon>
    </lineage>
</organism>
<accession>A0A0J9X396</accession>
<dbReference type="OrthoDB" id="265761at2759"/>
<dbReference type="Proteomes" id="UP000242525">
    <property type="component" value="Unassembled WGS sequence"/>
</dbReference>
<protein>
    <recommendedName>
        <fullName evidence="5">Thioesterase domain-containing protein</fullName>
    </recommendedName>
</protein>
<dbReference type="AlphaFoldDB" id="A0A0J9X396"/>
<dbReference type="SUPFAM" id="SSF54637">
    <property type="entry name" value="Thioesterase/thiol ester dehydrase-isomerase"/>
    <property type="match status" value="1"/>
</dbReference>
<dbReference type="InterPro" id="IPR051490">
    <property type="entry name" value="THEM6_lcsJ_thioesterase"/>
</dbReference>
<dbReference type="Pfam" id="PF13279">
    <property type="entry name" value="4HBT_2"/>
    <property type="match status" value="1"/>
</dbReference>
<evidence type="ECO:0000313" key="3">
    <source>
        <dbReference type="EMBL" id="CDO51573.1"/>
    </source>
</evidence>